<dbReference type="Proteomes" id="UP000018901">
    <property type="component" value="Chromosome"/>
</dbReference>
<dbReference type="AlphaFoldDB" id="W0EVJ4"/>
<keyword evidence="2" id="KW-1185">Reference proteome</keyword>
<dbReference type="KEGG" id="bvs:BARVI_01850"/>
<evidence type="ECO:0000313" key="2">
    <source>
        <dbReference type="Proteomes" id="UP000018901"/>
    </source>
</evidence>
<organism evidence="1 2">
    <name type="scientific">Barnesiella viscericola DSM 18177</name>
    <dbReference type="NCBI Taxonomy" id="880074"/>
    <lineage>
        <taxon>Bacteria</taxon>
        <taxon>Pseudomonadati</taxon>
        <taxon>Bacteroidota</taxon>
        <taxon>Bacteroidia</taxon>
        <taxon>Bacteroidales</taxon>
        <taxon>Barnesiellaceae</taxon>
        <taxon>Barnesiella</taxon>
    </lineage>
</organism>
<sequence length="70" mass="8355">MYLFFVSPARIYATKNCYTTLFNIPIEFFSKIRPPKREPRQSFFSYEKSKIPRAIIVKKSLSSWGKKESR</sequence>
<name>W0EVJ4_9BACT</name>
<proteinExistence type="predicted"/>
<evidence type="ECO:0000313" key="1">
    <source>
        <dbReference type="EMBL" id="AHF13578.1"/>
    </source>
</evidence>
<dbReference type="EMBL" id="CP007034">
    <property type="protein sequence ID" value="AHF13578.1"/>
    <property type="molecule type" value="Genomic_DNA"/>
</dbReference>
<accession>W0EVJ4</accession>
<dbReference type="HOGENOM" id="CLU_2749591_0_0_10"/>
<dbReference type="STRING" id="880074.BARVI_01850"/>
<reference evidence="1 2" key="1">
    <citation type="submission" date="2013-12" db="EMBL/GenBank/DDBJ databases">
        <authorList>
            <consortium name="DOE Joint Genome Institute"/>
            <person name="Eisen J."/>
            <person name="Huntemann M."/>
            <person name="Han J."/>
            <person name="Chen A."/>
            <person name="Kyrpides N."/>
            <person name="Mavromatis K."/>
            <person name="Markowitz V."/>
            <person name="Palaniappan K."/>
            <person name="Ivanova N."/>
            <person name="Schaumberg A."/>
            <person name="Pati A."/>
            <person name="Liolios K."/>
            <person name="Nordberg H.P."/>
            <person name="Cantor M.N."/>
            <person name="Hua S.X."/>
            <person name="Woyke T."/>
        </authorList>
    </citation>
    <scope>NUCLEOTIDE SEQUENCE [LARGE SCALE GENOMIC DNA]</scope>
    <source>
        <strain evidence="2">DSM 18177</strain>
    </source>
</reference>
<gene>
    <name evidence="1" type="ORF">BARVI_01850</name>
</gene>
<protein>
    <submittedName>
        <fullName evidence="1">Uncharacterized protein</fullName>
    </submittedName>
</protein>